<evidence type="ECO:0000313" key="5">
    <source>
        <dbReference type="EMBL" id="PIW16214.1"/>
    </source>
</evidence>
<dbReference type="EMBL" id="PFFQ01000039">
    <property type="protein sequence ID" value="PIW16214.1"/>
    <property type="molecule type" value="Genomic_DNA"/>
</dbReference>
<dbReference type="InterPro" id="IPR053967">
    <property type="entry name" value="LlgE_F_G-like_D1"/>
</dbReference>
<dbReference type="SUPFAM" id="SSF117143">
    <property type="entry name" value="Flagellar hook protein flgE"/>
    <property type="match status" value="1"/>
</dbReference>
<evidence type="ECO:0000313" key="6">
    <source>
        <dbReference type="Proteomes" id="UP000231019"/>
    </source>
</evidence>
<proteinExistence type="inferred from homology"/>
<dbReference type="Pfam" id="PF22692">
    <property type="entry name" value="LlgE_F_G_D1"/>
    <property type="match status" value="1"/>
</dbReference>
<evidence type="ECO:0000256" key="1">
    <source>
        <dbReference type="ARBA" id="ARBA00004117"/>
    </source>
</evidence>
<dbReference type="AlphaFoldDB" id="A0A2M7G309"/>
<evidence type="ECO:0000256" key="3">
    <source>
        <dbReference type="ARBA" id="ARBA00023143"/>
    </source>
</evidence>
<accession>A0A2M7G309</accession>
<dbReference type="GO" id="GO:0009425">
    <property type="term" value="C:bacterial-type flagellum basal body"/>
    <property type="evidence" value="ECO:0007669"/>
    <property type="project" value="UniProtKB-SubCell"/>
</dbReference>
<reference evidence="5 6" key="1">
    <citation type="submission" date="2017-09" db="EMBL/GenBank/DDBJ databases">
        <title>Depth-based differentiation of microbial function through sediment-hosted aquifers and enrichment of novel symbionts in the deep terrestrial subsurface.</title>
        <authorList>
            <person name="Probst A.J."/>
            <person name="Ladd B."/>
            <person name="Jarett J.K."/>
            <person name="Geller-Mcgrath D.E."/>
            <person name="Sieber C.M."/>
            <person name="Emerson J.B."/>
            <person name="Anantharaman K."/>
            <person name="Thomas B.C."/>
            <person name="Malmstrom R."/>
            <person name="Stieglmeier M."/>
            <person name="Klingl A."/>
            <person name="Woyke T."/>
            <person name="Ryan C.M."/>
            <person name="Banfield J.F."/>
        </authorList>
    </citation>
    <scope>NUCLEOTIDE SEQUENCE [LARGE SCALE GENOMIC DNA]</scope>
    <source>
        <strain evidence="5">CG17_big_fil_post_rev_8_21_14_2_50_48_46</strain>
    </source>
</reference>
<keyword evidence="3" id="KW-0975">Bacterial flagellum</keyword>
<dbReference type="GO" id="GO:0071978">
    <property type="term" value="P:bacterial-type flagellum-dependent swarming motility"/>
    <property type="evidence" value="ECO:0007669"/>
    <property type="project" value="TreeGrafter"/>
</dbReference>
<organism evidence="5 6">
    <name type="scientific">bacterium (Candidatus Blackallbacteria) CG17_big_fil_post_rev_8_21_14_2_50_48_46</name>
    <dbReference type="NCBI Taxonomy" id="2014261"/>
    <lineage>
        <taxon>Bacteria</taxon>
        <taxon>Candidatus Blackallbacteria</taxon>
    </lineage>
</organism>
<dbReference type="PANTHER" id="PTHR30435:SF1">
    <property type="entry name" value="FLAGELLAR HOOK PROTEIN FLGE"/>
    <property type="match status" value="1"/>
</dbReference>
<dbReference type="GO" id="GO:0005829">
    <property type="term" value="C:cytosol"/>
    <property type="evidence" value="ECO:0007669"/>
    <property type="project" value="TreeGrafter"/>
</dbReference>
<comment type="caution">
    <text evidence="5">The sequence shown here is derived from an EMBL/GenBank/DDBJ whole genome shotgun (WGS) entry which is preliminary data.</text>
</comment>
<evidence type="ECO:0000259" key="4">
    <source>
        <dbReference type="Pfam" id="PF22692"/>
    </source>
</evidence>
<comment type="subcellular location">
    <subcellularLocation>
        <location evidence="1">Bacterial flagellum basal body</location>
    </subcellularLocation>
</comment>
<dbReference type="Proteomes" id="UP000231019">
    <property type="component" value="Unassembled WGS sequence"/>
</dbReference>
<feature type="domain" description="Flagellar hook protein FlgE/F/G-like D1" evidence="4">
    <location>
        <begin position="85"/>
        <end position="127"/>
    </location>
</feature>
<gene>
    <name evidence="5" type="ORF">COW36_13870</name>
</gene>
<name>A0A2M7G309_9BACT</name>
<protein>
    <recommendedName>
        <fullName evidence="4">Flagellar hook protein FlgE/F/G-like D1 domain-containing protein</fullName>
    </recommendedName>
</protein>
<evidence type="ECO:0000256" key="2">
    <source>
        <dbReference type="ARBA" id="ARBA00009677"/>
    </source>
</evidence>
<dbReference type="PANTHER" id="PTHR30435">
    <property type="entry name" value="FLAGELLAR PROTEIN"/>
    <property type="match status" value="1"/>
</dbReference>
<dbReference type="GO" id="GO:0009424">
    <property type="term" value="C:bacterial-type flagellum hook"/>
    <property type="evidence" value="ECO:0007669"/>
    <property type="project" value="TreeGrafter"/>
</dbReference>
<comment type="similarity">
    <text evidence="2">Belongs to the flagella basal body rod proteins family.</text>
</comment>
<dbReference type="InterPro" id="IPR037925">
    <property type="entry name" value="FlgE/F/G-like"/>
</dbReference>
<sequence>MSLDKIGVNSLLAVNSWIGMINSNMEGTSRTGFKPTRISLSDGLGQLTTTNKVLDAPPSTLSVQATTIEWGQGSIVNSESSSHFAIQGEGFFVLADNFGRYFLSRDGEFHWDQNGFLVNSAGLKVVSSGEEFIRKDVSDRSDIFSVDGYSKELLKHGDKSFMLVSVANRDGLLMSQYGSTVFQVDGDLPLRVQNSFESTTDGVTYIYDDPDILASVNDPNFVTVPPSPVGTNTDFSIDLGVNGLFNFNLFNPLGVGTQFNPTTNSIDHIVTAINAYGATVGGRVSAYFDQVADHLVIRNEQIAVGDNTNIILGGANGNALRRFFQIDFNKASNPINDTNGNGVLETLLESGRDIDNSTNAKFDVLDIGGGTYTTAMPISQLITPVPTYFHDKVNGFIRSQNITGSAGMVLGESRQTTQFEMEMNVKVSNEAGSQIVIGFGQKDSHDLRSGGFSLRYDPVAGTVRLFQQADGYNPPATSFQIAGPVAMPVIATVGSGAALSALPNTARIAVSLSAEKVVTFSVNGTLATFDLGGAGDDLSGYLSVRNQFNELQVHDMTFDLKGKYNQLRAGDLFSVGVLKNAAVEIKNLWQERQSSRVVQSSLETSTASLTEYVPMLGLAQKVFAAISKIISTHNAIVDDINTLFR</sequence>